<protein>
    <submittedName>
        <fullName evidence="1">Uncharacterized protein</fullName>
    </submittedName>
</protein>
<reference evidence="1" key="1">
    <citation type="submission" date="2023-11" db="EMBL/GenBank/DDBJ databases">
        <authorList>
            <person name="Poullet M."/>
        </authorList>
    </citation>
    <scope>NUCLEOTIDE SEQUENCE</scope>
    <source>
        <strain evidence="1">E1834</strain>
    </source>
</reference>
<keyword evidence="2" id="KW-1185">Reference proteome</keyword>
<organism evidence="1 2">
    <name type="scientific">Meloidogyne enterolobii</name>
    <name type="common">Root-knot nematode worm</name>
    <name type="synonym">Meloidogyne mayaguensis</name>
    <dbReference type="NCBI Taxonomy" id="390850"/>
    <lineage>
        <taxon>Eukaryota</taxon>
        <taxon>Metazoa</taxon>
        <taxon>Ecdysozoa</taxon>
        <taxon>Nematoda</taxon>
        <taxon>Chromadorea</taxon>
        <taxon>Rhabditida</taxon>
        <taxon>Tylenchina</taxon>
        <taxon>Tylenchomorpha</taxon>
        <taxon>Tylenchoidea</taxon>
        <taxon>Meloidogynidae</taxon>
        <taxon>Meloidogyninae</taxon>
        <taxon>Meloidogyne</taxon>
    </lineage>
</organism>
<proteinExistence type="predicted"/>
<evidence type="ECO:0000313" key="2">
    <source>
        <dbReference type="Proteomes" id="UP001497535"/>
    </source>
</evidence>
<evidence type="ECO:0000313" key="1">
    <source>
        <dbReference type="EMBL" id="CAK5082707.1"/>
    </source>
</evidence>
<name>A0ACB0ZU89_MELEN</name>
<comment type="caution">
    <text evidence="1">The sequence shown here is derived from an EMBL/GenBank/DDBJ whole genome shotgun (WGS) entry which is preliminary data.</text>
</comment>
<gene>
    <name evidence="1" type="ORF">MENTE1834_LOCUS30002</name>
</gene>
<accession>A0ACB0ZU89</accession>
<dbReference type="EMBL" id="CAVMJV010000048">
    <property type="protein sequence ID" value="CAK5082707.1"/>
    <property type="molecule type" value="Genomic_DNA"/>
</dbReference>
<sequence>MNSVLKPPELERNDIENVSLSADIWAFGLMSYEIVYGELPKGRPELLEVLEGYRNDHSYNSRLDFIIKRCIAYDPDERFNIKQILREINRILEQEHGHQ</sequence>
<dbReference type="Proteomes" id="UP001497535">
    <property type="component" value="Unassembled WGS sequence"/>
</dbReference>